<dbReference type="RefSeq" id="WP_119973090.1">
    <property type="nucleotide sequence ID" value="NZ_CP032416.1"/>
</dbReference>
<reference evidence="5 6" key="1">
    <citation type="journal article" date="2019" name="Int. J. Syst. Evol. Microbiol.">
        <title>Clostridium fermenticellae sp. nov., isolated from the mud in a fermentation cellar for the production of the Chinese liquor, baijiu.</title>
        <authorList>
            <person name="Xu P.X."/>
            <person name="Chai L.J."/>
            <person name="Qiu T."/>
            <person name="Zhang X.J."/>
            <person name="Lu Z.M."/>
            <person name="Xiao C."/>
            <person name="Wang S.T."/>
            <person name="Shen C.H."/>
            <person name="Shi J.S."/>
            <person name="Xu Z.H."/>
        </authorList>
    </citation>
    <scope>NUCLEOTIDE SEQUENCE [LARGE SCALE GENOMIC DNA]</scope>
    <source>
        <strain evidence="5 6">JN500901</strain>
    </source>
</reference>
<dbReference type="Gene3D" id="3.40.1080.10">
    <property type="entry name" value="Glutaconate Coenzyme A-transferase"/>
    <property type="match status" value="2"/>
</dbReference>
<evidence type="ECO:0000256" key="3">
    <source>
        <dbReference type="PIRNR" id="PIRNR000858"/>
    </source>
</evidence>
<dbReference type="PROSITE" id="PS51257">
    <property type="entry name" value="PROKAR_LIPOPROTEIN"/>
    <property type="match status" value="1"/>
</dbReference>
<dbReference type="EMBL" id="CP032416">
    <property type="protein sequence ID" value="AYD40781.1"/>
    <property type="molecule type" value="Genomic_DNA"/>
</dbReference>
<comment type="similarity">
    <text evidence="1 3">Belongs to the 3-oxoacid CoA-transferase family.</text>
</comment>
<dbReference type="AlphaFoldDB" id="A0A386H4V4"/>
<dbReference type="InterPro" id="IPR037171">
    <property type="entry name" value="NagB/RpiA_transferase-like"/>
</dbReference>
<dbReference type="SUPFAM" id="SSF100950">
    <property type="entry name" value="NagB/RpiA/CoA transferase-like"/>
    <property type="match status" value="2"/>
</dbReference>
<evidence type="ECO:0000256" key="1">
    <source>
        <dbReference type="ARBA" id="ARBA00007154"/>
    </source>
</evidence>
<dbReference type="Pfam" id="PF01144">
    <property type="entry name" value="CoA_trans"/>
    <property type="match status" value="1"/>
</dbReference>
<dbReference type="InterPro" id="IPR004165">
    <property type="entry name" value="CoA_trans_fam_I"/>
</dbReference>
<evidence type="ECO:0000313" key="5">
    <source>
        <dbReference type="EMBL" id="AYD40781.1"/>
    </source>
</evidence>
<evidence type="ECO:0000256" key="2">
    <source>
        <dbReference type="ARBA" id="ARBA00022679"/>
    </source>
</evidence>
<organism evidence="5 6">
    <name type="scientific">Clostridium fermenticellae</name>
    <dbReference type="NCBI Taxonomy" id="2068654"/>
    <lineage>
        <taxon>Bacteria</taxon>
        <taxon>Bacillati</taxon>
        <taxon>Bacillota</taxon>
        <taxon>Clostridia</taxon>
        <taxon>Eubacteriales</taxon>
        <taxon>Clostridiaceae</taxon>
        <taxon>Clostridium</taxon>
    </lineage>
</organism>
<feature type="active site" description="5-glutamyl coenzyme A thioester intermediate" evidence="4">
    <location>
        <position position="323"/>
    </location>
</feature>
<keyword evidence="2 3" id="KW-0808">Transferase</keyword>
<dbReference type="Proteomes" id="UP000266301">
    <property type="component" value="Chromosome"/>
</dbReference>
<dbReference type="SMART" id="SM00882">
    <property type="entry name" value="CoA_trans"/>
    <property type="match status" value="2"/>
</dbReference>
<proteinExistence type="inferred from homology"/>
<dbReference type="GO" id="GO:0046952">
    <property type="term" value="P:ketone body catabolic process"/>
    <property type="evidence" value="ECO:0007669"/>
    <property type="project" value="InterPro"/>
</dbReference>
<keyword evidence="6" id="KW-1185">Reference proteome</keyword>
<dbReference type="OrthoDB" id="9805230at2"/>
<dbReference type="PANTHER" id="PTHR43293:SF1">
    <property type="entry name" value="ACETATE COA-TRANSFERASE YDIF"/>
    <property type="match status" value="1"/>
</dbReference>
<protein>
    <submittedName>
        <fullName evidence="5">Acyl CoA:acetate/3-ketoacid CoA transferase</fullName>
    </submittedName>
</protein>
<dbReference type="InterPro" id="IPR014388">
    <property type="entry name" value="3-oxoacid_CoA-transferase"/>
</dbReference>
<evidence type="ECO:0000256" key="4">
    <source>
        <dbReference type="PIRSR" id="PIRSR000858-1"/>
    </source>
</evidence>
<name>A0A386H4V4_9CLOT</name>
<sequence length="517" mass="55453">MKSKVISKEEAVDLIKEGSTVAVGGFLGCGHPEELTLEVEKRYLEKKTPKNLTLVYAAGQGDSQDRGLNYFGHEGLVSKVIGGHWALTPKLQKLALDNKIEAYNLPQGVISHLYRDIAAGKPGTLTHVGLKTFVDPRIEGGKLNEVTKQDIVKVVTIEGKDYLLYKAFPIDIVILRATYADESGNATLEKEAATLDGTAMAQAAKSSGGIVILQVEKIVSKGSLDPRKVKIPGAYVDAIVVAEPQNHMQTFGELYNPAYSGEVKMPVDSIASIPLDERKVIARRAAMELVPNAITNLGIGMPEGVAIVANEEGIGNEMTLTVEAGGIGGVPAGGLSFGASTNPESILDQASQFDFYDGGGLDVAFLGLAQCDKVGNVNVSKFGPRIAGCGGFINITQNAKKVVYCGTFTAGGLKVKVGDGMLSIEKEGRFNKFLDSVEQITFSGEYATDIGQPVLYITERAVFRLTKDGLILEEIAPEVDLEKDILAHMDFKPIISEKLKMMDENIFKDELVGIKIS</sequence>
<dbReference type="GO" id="GO:0008410">
    <property type="term" value="F:CoA-transferase activity"/>
    <property type="evidence" value="ECO:0007669"/>
    <property type="project" value="InterPro"/>
</dbReference>
<dbReference type="PIRSF" id="PIRSF000858">
    <property type="entry name" value="SCOT-t"/>
    <property type="match status" value="1"/>
</dbReference>
<dbReference type="PANTHER" id="PTHR43293">
    <property type="entry name" value="ACETATE COA-TRANSFERASE YDIF"/>
    <property type="match status" value="1"/>
</dbReference>
<accession>A0A386H4V4</accession>
<gene>
    <name evidence="5" type="ORF">D4Z93_09680</name>
</gene>
<dbReference type="KEGG" id="cfer:D4Z93_09680"/>
<evidence type="ECO:0000313" key="6">
    <source>
        <dbReference type="Proteomes" id="UP000266301"/>
    </source>
</evidence>